<keyword evidence="11" id="KW-1185">Reference proteome</keyword>
<proteinExistence type="predicted"/>
<gene>
    <name evidence="10" type="ORF">NYPRO_LOCUS13536</name>
</gene>
<dbReference type="Proteomes" id="UP000645828">
    <property type="component" value="Unassembled WGS sequence"/>
</dbReference>
<feature type="compositionally biased region" description="Acidic residues" evidence="9">
    <location>
        <begin position="501"/>
        <end position="511"/>
    </location>
</feature>
<dbReference type="EC" id="2.7.11.1" evidence="1"/>
<keyword evidence="4" id="KW-0547">Nucleotide-binding</keyword>
<keyword evidence="3" id="KW-0808">Transferase</keyword>
<dbReference type="Gene3D" id="1.10.510.10">
    <property type="entry name" value="Transferase(Phosphotransferase) domain 1"/>
    <property type="match status" value="1"/>
</dbReference>
<evidence type="ECO:0000256" key="9">
    <source>
        <dbReference type="SAM" id="MobiDB-lite"/>
    </source>
</evidence>
<dbReference type="InterPro" id="IPR011009">
    <property type="entry name" value="Kinase-like_dom_sf"/>
</dbReference>
<feature type="compositionally biased region" description="Basic and acidic residues" evidence="9">
    <location>
        <begin position="256"/>
        <end position="274"/>
    </location>
</feature>
<name>A0A811YZU6_NYCPR</name>
<feature type="region of interest" description="Disordered" evidence="9">
    <location>
        <begin position="253"/>
        <end position="276"/>
    </location>
</feature>
<dbReference type="PANTHER" id="PTHR44899:SF1">
    <property type="entry name" value="SERINE_THREONINE-PROTEIN KINASE NEK5"/>
    <property type="match status" value="1"/>
</dbReference>
<evidence type="ECO:0000256" key="3">
    <source>
        <dbReference type="ARBA" id="ARBA00022679"/>
    </source>
</evidence>
<comment type="catalytic activity">
    <reaction evidence="8">
        <text>L-seryl-[protein] + ATP = O-phospho-L-seryl-[protein] + ADP + H(+)</text>
        <dbReference type="Rhea" id="RHEA:17989"/>
        <dbReference type="Rhea" id="RHEA-COMP:9863"/>
        <dbReference type="Rhea" id="RHEA-COMP:11604"/>
        <dbReference type="ChEBI" id="CHEBI:15378"/>
        <dbReference type="ChEBI" id="CHEBI:29999"/>
        <dbReference type="ChEBI" id="CHEBI:30616"/>
        <dbReference type="ChEBI" id="CHEBI:83421"/>
        <dbReference type="ChEBI" id="CHEBI:456216"/>
        <dbReference type="EC" id="2.7.11.1"/>
    </reaction>
</comment>
<dbReference type="PANTHER" id="PTHR44899">
    <property type="entry name" value="CAMK FAMILY PROTEIN KINASE"/>
    <property type="match status" value="1"/>
</dbReference>
<sequence>MQYCDGGDLMRRMHRQQGVLFILSWFVQISLGLKYIHDRKHITGNFFFFFFFFSKNGMVAKLVDFGIARCSPSGGAHCPEKHPGLFESNNLHQLVLKLCQGQFAPISPRFAHDPQALVSQLFEPKIQKARFQGKCLPRSRLAAPIKRKEMLCRNEWRPPAEPRSLYLYIKIVQRPKLAAVHGHYDYYYAQLDMLRRRAHEPSYCWVPQEDPGVEGNYNQEESHTVHHQVNAEHFYFLRPAEYLQGKSKGLCPSYAESDHNQRQKLRSNGEESRCQELQIRRNKTKNRLETYHNDMKEIKKKMRRQLLYTRTRLVAESKFLPIRGVKLEIGLNQCTSDENTLQEEEWVCKMKTLTFEDGMKLKEYKCVKEYEDYTDKAFEELCCPEAELFIQDTGAAAGNGRQWDVRAPQTAGDDGCGNTVSSSGGRGIVTEGVPENRRRWRQEAPGTLMSTLAAAHLTSSSFSASEGELVGTLKQWLPKEDEGNVEMAFGIEVDKEQPRYDDDDDDDDDTNENIRKNPIYQEQEDLIINQTELPEVKKNLVEINIQMTV</sequence>
<dbReference type="AlphaFoldDB" id="A0A811YZU6"/>
<evidence type="ECO:0000256" key="5">
    <source>
        <dbReference type="ARBA" id="ARBA00022777"/>
    </source>
</evidence>
<dbReference type="EMBL" id="CAJHUB010000750">
    <property type="protein sequence ID" value="CAD7680744.1"/>
    <property type="molecule type" value="Genomic_DNA"/>
</dbReference>
<keyword evidence="6" id="KW-0067">ATP-binding</keyword>
<evidence type="ECO:0000256" key="2">
    <source>
        <dbReference type="ARBA" id="ARBA00022527"/>
    </source>
</evidence>
<evidence type="ECO:0000256" key="1">
    <source>
        <dbReference type="ARBA" id="ARBA00012513"/>
    </source>
</evidence>
<dbReference type="SUPFAM" id="SSF56112">
    <property type="entry name" value="Protein kinase-like (PK-like)"/>
    <property type="match status" value="1"/>
</dbReference>
<evidence type="ECO:0000256" key="7">
    <source>
        <dbReference type="ARBA" id="ARBA00047899"/>
    </source>
</evidence>
<dbReference type="InterPro" id="IPR051131">
    <property type="entry name" value="NEK_Ser/Thr_kinase_NIMA"/>
</dbReference>
<dbReference type="GO" id="GO:0005524">
    <property type="term" value="F:ATP binding"/>
    <property type="evidence" value="ECO:0007669"/>
    <property type="project" value="UniProtKB-KW"/>
</dbReference>
<keyword evidence="5" id="KW-0418">Kinase</keyword>
<protein>
    <recommendedName>
        <fullName evidence="1">non-specific serine/threonine protein kinase</fullName>
        <ecNumber evidence="1">2.7.11.1</ecNumber>
    </recommendedName>
</protein>
<evidence type="ECO:0000313" key="11">
    <source>
        <dbReference type="Proteomes" id="UP000645828"/>
    </source>
</evidence>
<comment type="catalytic activity">
    <reaction evidence="7">
        <text>L-threonyl-[protein] + ATP = O-phospho-L-threonyl-[protein] + ADP + H(+)</text>
        <dbReference type="Rhea" id="RHEA:46608"/>
        <dbReference type="Rhea" id="RHEA-COMP:11060"/>
        <dbReference type="Rhea" id="RHEA-COMP:11605"/>
        <dbReference type="ChEBI" id="CHEBI:15378"/>
        <dbReference type="ChEBI" id="CHEBI:30013"/>
        <dbReference type="ChEBI" id="CHEBI:30616"/>
        <dbReference type="ChEBI" id="CHEBI:61977"/>
        <dbReference type="ChEBI" id="CHEBI:456216"/>
        <dbReference type="EC" id="2.7.11.1"/>
    </reaction>
</comment>
<evidence type="ECO:0000256" key="4">
    <source>
        <dbReference type="ARBA" id="ARBA00022741"/>
    </source>
</evidence>
<comment type="caution">
    <text evidence="10">The sequence shown here is derived from an EMBL/GenBank/DDBJ whole genome shotgun (WGS) entry which is preliminary data.</text>
</comment>
<accession>A0A811YZU6</accession>
<reference evidence="10" key="1">
    <citation type="submission" date="2020-12" db="EMBL/GenBank/DDBJ databases">
        <authorList>
            <consortium name="Molecular Ecology Group"/>
        </authorList>
    </citation>
    <scope>NUCLEOTIDE SEQUENCE</scope>
    <source>
        <strain evidence="10">TBG_1078</strain>
    </source>
</reference>
<evidence type="ECO:0000256" key="6">
    <source>
        <dbReference type="ARBA" id="ARBA00022840"/>
    </source>
</evidence>
<organism evidence="10 11">
    <name type="scientific">Nyctereutes procyonoides</name>
    <name type="common">Raccoon dog</name>
    <name type="synonym">Canis procyonoides</name>
    <dbReference type="NCBI Taxonomy" id="34880"/>
    <lineage>
        <taxon>Eukaryota</taxon>
        <taxon>Metazoa</taxon>
        <taxon>Chordata</taxon>
        <taxon>Craniata</taxon>
        <taxon>Vertebrata</taxon>
        <taxon>Euteleostomi</taxon>
        <taxon>Mammalia</taxon>
        <taxon>Eutheria</taxon>
        <taxon>Laurasiatheria</taxon>
        <taxon>Carnivora</taxon>
        <taxon>Caniformia</taxon>
        <taxon>Canidae</taxon>
        <taxon>Nyctereutes</taxon>
    </lineage>
</organism>
<dbReference type="GO" id="GO:0004674">
    <property type="term" value="F:protein serine/threonine kinase activity"/>
    <property type="evidence" value="ECO:0007669"/>
    <property type="project" value="UniProtKB-KW"/>
</dbReference>
<feature type="region of interest" description="Disordered" evidence="9">
    <location>
        <begin position="409"/>
        <end position="430"/>
    </location>
</feature>
<keyword evidence="2" id="KW-0723">Serine/threonine-protein kinase</keyword>
<evidence type="ECO:0000256" key="8">
    <source>
        <dbReference type="ARBA" id="ARBA00048679"/>
    </source>
</evidence>
<feature type="region of interest" description="Disordered" evidence="9">
    <location>
        <begin position="491"/>
        <end position="516"/>
    </location>
</feature>
<evidence type="ECO:0000313" key="10">
    <source>
        <dbReference type="EMBL" id="CAD7680744.1"/>
    </source>
</evidence>